<evidence type="ECO:0000313" key="3">
    <source>
        <dbReference type="EMBL" id="CAK0817808.1"/>
    </source>
</evidence>
<feature type="compositionally biased region" description="Basic and acidic residues" evidence="1">
    <location>
        <begin position="84"/>
        <end position="100"/>
    </location>
</feature>
<evidence type="ECO:0000256" key="1">
    <source>
        <dbReference type="SAM" id="MobiDB-lite"/>
    </source>
</evidence>
<protein>
    <submittedName>
        <fullName evidence="3">Uncharacterized protein</fullName>
    </submittedName>
</protein>
<feature type="compositionally biased region" description="Pro residues" evidence="1">
    <location>
        <begin position="393"/>
        <end position="403"/>
    </location>
</feature>
<feature type="compositionally biased region" description="Acidic residues" evidence="1">
    <location>
        <begin position="209"/>
        <end position="225"/>
    </location>
</feature>
<reference evidence="3" key="1">
    <citation type="submission" date="2023-10" db="EMBL/GenBank/DDBJ databases">
        <authorList>
            <person name="Chen Y."/>
            <person name="Shah S."/>
            <person name="Dougan E. K."/>
            <person name="Thang M."/>
            <person name="Chan C."/>
        </authorList>
    </citation>
    <scope>NUCLEOTIDE SEQUENCE [LARGE SCALE GENOMIC DNA]</scope>
</reference>
<name>A0ABN9RFI7_9DINO</name>
<feature type="region of interest" description="Disordered" evidence="1">
    <location>
        <begin position="296"/>
        <end position="429"/>
    </location>
</feature>
<feature type="compositionally biased region" description="Low complexity" evidence="1">
    <location>
        <begin position="374"/>
        <end position="392"/>
    </location>
</feature>
<keyword evidence="2" id="KW-0732">Signal</keyword>
<keyword evidence="4" id="KW-1185">Reference proteome</keyword>
<evidence type="ECO:0000256" key="2">
    <source>
        <dbReference type="SAM" id="SignalP"/>
    </source>
</evidence>
<feature type="compositionally biased region" description="Basic and acidic residues" evidence="1">
    <location>
        <begin position="29"/>
        <end position="75"/>
    </location>
</feature>
<feature type="region of interest" description="Disordered" evidence="1">
    <location>
        <begin position="25"/>
        <end position="127"/>
    </location>
</feature>
<feature type="compositionally biased region" description="Low complexity" evidence="1">
    <location>
        <begin position="306"/>
        <end position="318"/>
    </location>
</feature>
<dbReference type="EMBL" id="CAUYUJ010006565">
    <property type="protein sequence ID" value="CAK0817808.1"/>
    <property type="molecule type" value="Genomic_DNA"/>
</dbReference>
<sequence>MPRPASLLALLVLPLAATVALEARSGLELQRRSQPKEKEKGAHKLEAHGKAQHKPLHDEAGHKAAAHGKDHDKSGHKVAAHKAAAHDKAGHKAAAHDKAGHKAVVHGKAHHESAKHEKAQHKAALHGKAEHKVALHGKTQHKSVAAHAKLKHGSALHQKAGHKSALHEKAGKAGAKDKKKKAGKAKDEDEEAETKTTKKAKKAAAKDENADEAEPVEEVVEDDGTDKESPAKLTKGKAAAVDDSSICAAPVNGSKCFNSVTWLKREGFRLHPEWYPAYSSQSTFQEVQAMLFSLGKSECPKPCGQESTTSAAPAAPADPDSEEEDIGGTPRPAAGSTVHYDEESQDEPAEKQSEVPVPFKPDVVAEEETPAPAPEAAASESAAAAASAATTPEPEPSGPPRPPVLLENPANSVDEEMLPRVGKDAADVM</sequence>
<dbReference type="Proteomes" id="UP001189429">
    <property type="component" value="Unassembled WGS sequence"/>
</dbReference>
<organism evidence="3 4">
    <name type="scientific">Prorocentrum cordatum</name>
    <dbReference type="NCBI Taxonomy" id="2364126"/>
    <lineage>
        <taxon>Eukaryota</taxon>
        <taxon>Sar</taxon>
        <taxon>Alveolata</taxon>
        <taxon>Dinophyceae</taxon>
        <taxon>Prorocentrales</taxon>
        <taxon>Prorocentraceae</taxon>
        <taxon>Prorocentrum</taxon>
    </lineage>
</organism>
<feature type="compositionally biased region" description="Basic and acidic residues" evidence="1">
    <location>
        <begin position="417"/>
        <end position="429"/>
    </location>
</feature>
<feature type="chain" id="PRO_5045941424" evidence="2">
    <location>
        <begin position="21"/>
        <end position="429"/>
    </location>
</feature>
<proteinExistence type="predicted"/>
<feature type="compositionally biased region" description="Basic residues" evidence="1">
    <location>
        <begin position="151"/>
        <end position="164"/>
    </location>
</feature>
<evidence type="ECO:0000313" key="4">
    <source>
        <dbReference type="Proteomes" id="UP001189429"/>
    </source>
</evidence>
<feature type="signal peptide" evidence="2">
    <location>
        <begin position="1"/>
        <end position="20"/>
    </location>
</feature>
<feature type="region of interest" description="Disordered" evidence="1">
    <location>
        <begin position="151"/>
        <end position="242"/>
    </location>
</feature>
<comment type="caution">
    <text evidence="3">The sequence shown here is derived from an EMBL/GenBank/DDBJ whole genome shotgun (WGS) entry which is preliminary data.</text>
</comment>
<accession>A0ABN9RFI7</accession>
<gene>
    <name evidence="3" type="ORF">PCOR1329_LOCUS20298</name>
</gene>
<feature type="compositionally biased region" description="Basic and acidic residues" evidence="1">
    <location>
        <begin position="165"/>
        <end position="176"/>
    </location>
</feature>